<dbReference type="PIRSF" id="PIRSF003092">
    <property type="entry name" value="MinD"/>
    <property type="match status" value="1"/>
</dbReference>
<reference evidence="4 5" key="1">
    <citation type="submission" date="2020-08" db="EMBL/GenBank/DDBJ databases">
        <title>A Genomic Blueprint of the Chicken Gut Microbiome.</title>
        <authorList>
            <person name="Gilroy R."/>
            <person name="Ravi A."/>
            <person name="Getino M."/>
            <person name="Pursley I."/>
            <person name="Horton D.L."/>
            <person name="Alikhan N.-F."/>
            <person name="Baker D."/>
            <person name="Gharbi K."/>
            <person name="Hall N."/>
            <person name="Watson M."/>
            <person name="Adriaenssens E.M."/>
            <person name="Foster-Nyarko E."/>
            <person name="Jarju S."/>
            <person name="Secka A."/>
            <person name="Antonio M."/>
            <person name="Oren A."/>
            <person name="Chaudhuri R."/>
            <person name="La Ragione R.M."/>
            <person name="Hildebrand F."/>
            <person name="Pallen M.J."/>
        </authorList>
    </citation>
    <scope>NUCLEOTIDE SEQUENCE [LARGE SCALE GENOMIC DNA]</scope>
    <source>
        <strain evidence="4 5">Sa3CUN1</strain>
    </source>
</reference>
<feature type="domain" description="AAA" evidence="3">
    <location>
        <begin position="25"/>
        <end position="190"/>
    </location>
</feature>
<evidence type="ECO:0000313" key="5">
    <source>
        <dbReference type="Proteomes" id="UP000640335"/>
    </source>
</evidence>
<dbReference type="InterPro" id="IPR050625">
    <property type="entry name" value="ParA/MinD_ATPase"/>
</dbReference>
<evidence type="ECO:0000256" key="1">
    <source>
        <dbReference type="ARBA" id="ARBA00022741"/>
    </source>
</evidence>
<keyword evidence="2" id="KW-0067">ATP-binding</keyword>
<comment type="caution">
    <text evidence="4">The sequence shown here is derived from an EMBL/GenBank/DDBJ whole genome shotgun (WGS) entry which is preliminary data.</text>
</comment>
<dbReference type="PANTHER" id="PTHR43384:SF4">
    <property type="entry name" value="CELLULOSE BIOSYNTHESIS PROTEIN BCSQ-RELATED"/>
    <property type="match status" value="1"/>
</dbReference>
<accession>A0ABR8Q4I6</accession>
<keyword evidence="5" id="KW-1185">Reference proteome</keyword>
<dbReference type="InterPro" id="IPR025501">
    <property type="entry name" value="MinD_FleN"/>
</dbReference>
<evidence type="ECO:0000313" key="4">
    <source>
        <dbReference type="EMBL" id="MBD7915310.1"/>
    </source>
</evidence>
<dbReference type="Pfam" id="PF13614">
    <property type="entry name" value="AAA_31"/>
    <property type="match status" value="1"/>
</dbReference>
<dbReference type="EMBL" id="JACSQZ010000029">
    <property type="protein sequence ID" value="MBD7915310.1"/>
    <property type="molecule type" value="Genomic_DNA"/>
</dbReference>
<dbReference type="CDD" id="cd02038">
    <property type="entry name" value="FlhG-like"/>
    <property type="match status" value="1"/>
</dbReference>
<dbReference type="RefSeq" id="WP_191750072.1">
    <property type="nucleotide sequence ID" value="NZ_JACSQZ010000029.1"/>
</dbReference>
<evidence type="ECO:0000256" key="2">
    <source>
        <dbReference type="ARBA" id="ARBA00022840"/>
    </source>
</evidence>
<proteinExistence type="predicted"/>
<dbReference type="Gene3D" id="3.40.50.300">
    <property type="entry name" value="P-loop containing nucleotide triphosphate hydrolases"/>
    <property type="match status" value="1"/>
</dbReference>
<protein>
    <submittedName>
        <fullName evidence="4">MinD/ParA family protein</fullName>
    </submittedName>
</protein>
<dbReference type="PANTHER" id="PTHR43384">
    <property type="entry name" value="SEPTUM SITE-DETERMINING PROTEIN MIND HOMOLOG, CHLOROPLASTIC-RELATED"/>
    <property type="match status" value="1"/>
</dbReference>
<gene>
    <name evidence="4" type="ORF">H9660_09135</name>
</gene>
<dbReference type="Proteomes" id="UP000640335">
    <property type="component" value="Unassembled WGS sequence"/>
</dbReference>
<dbReference type="InterPro" id="IPR027417">
    <property type="entry name" value="P-loop_NTPase"/>
</dbReference>
<sequence length="287" mass="31651">MLDQAESLRKLANGEMLFENHNKARIITITSGKGGVGKSNIVVNLAINLVKKGKKVLIFDADIGMGNDDVLMGIYPKHNVLDLVNGRLLIEDVIVEGPEGVKLLPGGSGLNNIEDLQQNQRDLFLRKIEMLEGFDYIFIDTGAGISRSVLAFIACSDEVILITTPEPTSLTDGYSLLKAVNHFKIKNKANIIVNKALDKNEGEKTFLKFKSAVNKFLSLDVIFLGQVYEDRKLVMSVRNQLPFIIGYPKCDASKCIEDITKSLIDSKREKLGGGAEGLFKKLFSIFS</sequence>
<name>A0ABR8Q4I6_9CLOT</name>
<dbReference type="SUPFAM" id="SSF52540">
    <property type="entry name" value="P-loop containing nucleoside triphosphate hydrolases"/>
    <property type="match status" value="1"/>
</dbReference>
<evidence type="ECO:0000259" key="3">
    <source>
        <dbReference type="Pfam" id="PF13614"/>
    </source>
</evidence>
<dbReference type="InterPro" id="IPR025669">
    <property type="entry name" value="AAA_dom"/>
</dbReference>
<organism evidence="4 5">
    <name type="scientific">Clostridium gallinarum</name>
    <dbReference type="NCBI Taxonomy" id="2762246"/>
    <lineage>
        <taxon>Bacteria</taxon>
        <taxon>Bacillati</taxon>
        <taxon>Bacillota</taxon>
        <taxon>Clostridia</taxon>
        <taxon>Eubacteriales</taxon>
        <taxon>Clostridiaceae</taxon>
        <taxon>Clostridium</taxon>
    </lineage>
</organism>
<dbReference type="InterPro" id="IPR033875">
    <property type="entry name" value="FlhG"/>
</dbReference>
<keyword evidence="1" id="KW-0547">Nucleotide-binding</keyword>